<dbReference type="RefSeq" id="XP_018688981.1">
    <property type="nucleotide sequence ID" value="XM_018841272.1"/>
</dbReference>
<accession>A0A178Z765</accession>
<evidence type="ECO:0000313" key="2">
    <source>
        <dbReference type="Proteomes" id="UP000078343"/>
    </source>
</evidence>
<comment type="caution">
    <text evidence="1">The sequence shown here is derived from an EMBL/GenBank/DDBJ whole genome shotgun (WGS) entry which is preliminary data.</text>
</comment>
<reference evidence="1 2" key="1">
    <citation type="submission" date="2016-04" db="EMBL/GenBank/DDBJ databases">
        <title>Draft genome of Fonsecaea erecta CBS 125763.</title>
        <authorList>
            <person name="Weiss V.A."/>
            <person name="Vicente V.A."/>
            <person name="Raittz R.T."/>
            <person name="Moreno L.F."/>
            <person name="De Souza E.M."/>
            <person name="Pedrosa F.O."/>
            <person name="Steffens M.B."/>
            <person name="Faoro H."/>
            <person name="Tadra-Sfeir M.Z."/>
            <person name="Najafzadeh M.J."/>
            <person name="Felipe M.S."/>
            <person name="Teixeira M."/>
            <person name="Sun J."/>
            <person name="Xi L."/>
            <person name="Gomes R."/>
            <person name="De Azevedo C.M."/>
            <person name="Salgado C.G."/>
            <person name="Da Silva M.B."/>
            <person name="Nascimento M.F."/>
            <person name="Queiroz-Telles F."/>
            <person name="Attili D.S."/>
            <person name="Gorbushina A."/>
        </authorList>
    </citation>
    <scope>NUCLEOTIDE SEQUENCE [LARGE SCALE GENOMIC DNA]</scope>
    <source>
        <strain evidence="1 2">CBS 125763</strain>
    </source>
</reference>
<dbReference type="Proteomes" id="UP000078343">
    <property type="component" value="Unassembled WGS sequence"/>
</dbReference>
<dbReference type="STRING" id="1367422.A0A178Z765"/>
<dbReference type="GeneID" id="30013933"/>
<gene>
    <name evidence="1" type="ORF">AYL99_09765</name>
</gene>
<proteinExistence type="predicted"/>
<dbReference type="AlphaFoldDB" id="A0A178Z765"/>
<evidence type="ECO:0000313" key="1">
    <source>
        <dbReference type="EMBL" id="OAP55614.1"/>
    </source>
</evidence>
<name>A0A178Z765_9EURO</name>
<organism evidence="1 2">
    <name type="scientific">Fonsecaea erecta</name>
    <dbReference type="NCBI Taxonomy" id="1367422"/>
    <lineage>
        <taxon>Eukaryota</taxon>
        <taxon>Fungi</taxon>
        <taxon>Dikarya</taxon>
        <taxon>Ascomycota</taxon>
        <taxon>Pezizomycotina</taxon>
        <taxon>Eurotiomycetes</taxon>
        <taxon>Chaetothyriomycetidae</taxon>
        <taxon>Chaetothyriales</taxon>
        <taxon>Herpotrichiellaceae</taxon>
        <taxon>Fonsecaea</taxon>
    </lineage>
</organism>
<dbReference type="OrthoDB" id="4363080at2759"/>
<sequence length="311" mass="34624">MGFRRSRRGHHHPGYPLQDLVKTDDLDRQLKPDLKKLVVWLTGGCDDPDLAAHVEFPLPVDQFAQLEVLLHGEGAFEGFGLRYDYDADVEVLTVRKPNPKHGIIVAMTARRLRILITELHKHKQPFAASLASSLGSPYSAMMKYPSTASTCEIKRSPDIDIRSQMGDDLVPVLVGEVGSSQTVKSVNTKCKEYIQNTQGATRTAFAIDLGDPNGKLAYISIWRAIFDDGGKFQGATRDETVVIRNNDGNQNPDCKAGIVLTLEDFCPVEVTPRGVDLKSITMTLSITELFDVLEFAEEREEAARNKRERKD</sequence>
<dbReference type="EMBL" id="LVYI01000010">
    <property type="protein sequence ID" value="OAP55614.1"/>
    <property type="molecule type" value="Genomic_DNA"/>
</dbReference>
<protein>
    <submittedName>
        <fullName evidence="1">Uncharacterized protein</fullName>
    </submittedName>
</protein>
<keyword evidence="2" id="KW-1185">Reference proteome</keyword>